<dbReference type="RefSeq" id="WP_132222209.1">
    <property type="nucleotide sequence ID" value="NZ_SMGO01000001.1"/>
</dbReference>
<reference evidence="2 3" key="1">
    <citation type="submission" date="2019-03" db="EMBL/GenBank/DDBJ databases">
        <title>Genomic Encyclopedia of Archaeal and Bacterial Type Strains, Phase II (KMG-II): from individual species to whole genera.</title>
        <authorList>
            <person name="Goeker M."/>
        </authorList>
    </citation>
    <scope>NUCLEOTIDE SEQUENCE [LARGE SCALE GENOMIC DNA]</scope>
    <source>
        <strain evidence="2 3">DSM 22554</strain>
    </source>
</reference>
<dbReference type="SUPFAM" id="SSF49464">
    <property type="entry name" value="Carboxypeptidase regulatory domain-like"/>
    <property type="match status" value="1"/>
</dbReference>
<gene>
    <name evidence="2" type="ORF">C8N28_1069</name>
</gene>
<feature type="signal peptide" evidence="1">
    <location>
        <begin position="1"/>
        <end position="20"/>
    </location>
</feature>
<dbReference type="Proteomes" id="UP000294616">
    <property type="component" value="Unassembled WGS sequence"/>
</dbReference>
<sequence>MKKLFLLVSVLLTSVLLVQAQSYKGVVMELDSSKPIAQVEVSNLSTHESVETNLQGEFSIEVKLNELLSFSYPGFRVDTLLVTDYEYKRIYLTPIPGFNILEDVEITELSDAQLEQQIQVAQQEGETVQFNNNISISPSRLFGSKARAARARYPLLIAERENRAIMAKFTSELITSLTPLQGKDLDQFIVKYKPSYAFITKSDEEQIRLYIMDSYKKYKELSPEERDAISLEATTADE</sequence>
<evidence type="ECO:0000313" key="2">
    <source>
        <dbReference type="EMBL" id="TCK85756.1"/>
    </source>
</evidence>
<feature type="chain" id="PRO_5020226838" description="Carboxypeptidase-like protein" evidence="1">
    <location>
        <begin position="21"/>
        <end position="238"/>
    </location>
</feature>
<evidence type="ECO:0008006" key="4">
    <source>
        <dbReference type="Google" id="ProtNLM"/>
    </source>
</evidence>
<keyword evidence="1" id="KW-0732">Signal</keyword>
<comment type="caution">
    <text evidence="2">The sequence shown here is derived from an EMBL/GenBank/DDBJ whole genome shotgun (WGS) entry which is preliminary data.</text>
</comment>
<dbReference type="OrthoDB" id="1118857at2"/>
<organism evidence="2 3">
    <name type="scientific">Albibacterium bauzanense</name>
    <dbReference type="NCBI Taxonomy" id="653929"/>
    <lineage>
        <taxon>Bacteria</taxon>
        <taxon>Pseudomonadati</taxon>
        <taxon>Bacteroidota</taxon>
        <taxon>Sphingobacteriia</taxon>
        <taxon>Sphingobacteriales</taxon>
        <taxon>Sphingobacteriaceae</taxon>
        <taxon>Albibacterium</taxon>
    </lineage>
</organism>
<evidence type="ECO:0000313" key="3">
    <source>
        <dbReference type="Proteomes" id="UP000294616"/>
    </source>
</evidence>
<name>A0A4R1M1C3_9SPHI</name>
<accession>A0A4R1M1C3</accession>
<dbReference type="AlphaFoldDB" id="A0A4R1M1C3"/>
<evidence type="ECO:0000256" key="1">
    <source>
        <dbReference type="SAM" id="SignalP"/>
    </source>
</evidence>
<dbReference type="EMBL" id="SMGO01000001">
    <property type="protein sequence ID" value="TCK85756.1"/>
    <property type="molecule type" value="Genomic_DNA"/>
</dbReference>
<dbReference type="InterPro" id="IPR008969">
    <property type="entry name" value="CarboxyPept-like_regulatory"/>
</dbReference>
<protein>
    <recommendedName>
        <fullName evidence="4">Carboxypeptidase-like protein</fullName>
    </recommendedName>
</protein>
<proteinExistence type="predicted"/>
<keyword evidence="3" id="KW-1185">Reference proteome</keyword>